<dbReference type="OrthoDB" id="2281372at2759"/>
<comment type="similarity">
    <text evidence="4">Belongs to the secreted LysM effector family.</text>
</comment>
<evidence type="ECO:0000313" key="8">
    <source>
        <dbReference type="EMBL" id="POR39553.1"/>
    </source>
</evidence>
<comment type="caution">
    <text evidence="8">The sequence shown here is derived from an EMBL/GenBank/DDBJ whole genome shotgun (WGS) entry which is preliminary data.</text>
</comment>
<feature type="domain" description="LysM" evidence="7">
    <location>
        <begin position="143"/>
        <end position="189"/>
    </location>
</feature>
<sequence>MHTSVASVAAVAFMAASVLAGRQPAYSHDSKIPTHCNLWYDNDGGYPCLAVPFLAEITREQFLAWNPSLDKDSCTPFDAKQSYCVGVCEKNCTASTTSSTSATTSSTLSDATSAATTTSTSTSGPPVATPTPVQDGMVKGCKTFKLVTEGLTCRDIAYQYGLLESQLVSFNPAFKEDCSNLVPGYYACVALGAPTQT</sequence>
<dbReference type="PANTHER" id="PTHR34997">
    <property type="entry name" value="AM15"/>
    <property type="match status" value="1"/>
</dbReference>
<evidence type="ECO:0000256" key="3">
    <source>
        <dbReference type="ARBA" id="ARBA00023026"/>
    </source>
</evidence>
<dbReference type="PANTHER" id="PTHR34997:SF2">
    <property type="entry name" value="LYSM DOMAIN-CONTAINING PROTEIN-RELATED"/>
    <property type="match status" value="1"/>
</dbReference>
<dbReference type="InterPro" id="IPR052210">
    <property type="entry name" value="LysM1-like"/>
</dbReference>
<dbReference type="PROSITE" id="PS51782">
    <property type="entry name" value="LYSM"/>
    <property type="match status" value="1"/>
</dbReference>
<dbReference type="Gene3D" id="3.10.350.10">
    <property type="entry name" value="LysM domain"/>
    <property type="match status" value="2"/>
</dbReference>
<keyword evidence="1" id="KW-0147">Chitin-binding</keyword>
<protein>
    <recommendedName>
        <fullName evidence="7">LysM domain-containing protein</fullName>
    </recommendedName>
</protein>
<evidence type="ECO:0000256" key="2">
    <source>
        <dbReference type="ARBA" id="ARBA00022729"/>
    </source>
</evidence>
<feature type="signal peptide" evidence="6">
    <location>
        <begin position="1"/>
        <end position="20"/>
    </location>
</feature>
<dbReference type="AlphaFoldDB" id="A0A2S4LAU4"/>
<name>A0A2S4LAU4_9HYPO</name>
<keyword evidence="2 6" id="KW-0732">Signal</keyword>
<evidence type="ECO:0000313" key="9">
    <source>
        <dbReference type="Proteomes" id="UP000237481"/>
    </source>
</evidence>
<dbReference type="GO" id="GO:0008061">
    <property type="term" value="F:chitin binding"/>
    <property type="evidence" value="ECO:0007669"/>
    <property type="project" value="UniProtKB-KW"/>
</dbReference>
<accession>A0A2S4LAU4</accession>
<keyword evidence="9" id="KW-1185">Reference proteome</keyword>
<dbReference type="SUPFAM" id="SSF54106">
    <property type="entry name" value="LysM domain"/>
    <property type="match status" value="1"/>
</dbReference>
<dbReference type="STRING" id="94208.A0A2S4LAU4"/>
<keyword evidence="3" id="KW-0843">Virulence</keyword>
<dbReference type="EMBL" id="PKSG01000032">
    <property type="protein sequence ID" value="POR39553.1"/>
    <property type="molecule type" value="Genomic_DNA"/>
</dbReference>
<gene>
    <name evidence="8" type="ORF">TPAR_00248</name>
</gene>
<dbReference type="InterPro" id="IPR036779">
    <property type="entry name" value="LysM_dom_sf"/>
</dbReference>
<evidence type="ECO:0000256" key="4">
    <source>
        <dbReference type="ARBA" id="ARBA00044955"/>
    </source>
</evidence>
<organism evidence="8 9">
    <name type="scientific">Tolypocladium paradoxum</name>
    <dbReference type="NCBI Taxonomy" id="94208"/>
    <lineage>
        <taxon>Eukaryota</taxon>
        <taxon>Fungi</taxon>
        <taxon>Dikarya</taxon>
        <taxon>Ascomycota</taxon>
        <taxon>Pezizomycotina</taxon>
        <taxon>Sordariomycetes</taxon>
        <taxon>Hypocreomycetidae</taxon>
        <taxon>Hypocreales</taxon>
        <taxon>Ophiocordycipitaceae</taxon>
        <taxon>Tolypocladium</taxon>
    </lineage>
</organism>
<feature type="region of interest" description="Disordered" evidence="5">
    <location>
        <begin position="95"/>
        <end position="132"/>
    </location>
</feature>
<reference evidence="8 9" key="1">
    <citation type="submission" date="2018-01" db="EMBL/GenBank/DDBJ databases">
        <title>Harnessing the power of phylogenomics to disentangle the directionality and signatures of interkingdom host jumping in the parasitic fungal genus Tolypocladium.</title>
        <authorList>
            <person name="Quandt C.A."/>
            <person name="Patterson W."/>
            <person name="Spatafora J.W."/>
        </authorList>
    </citation>
    <scope>NUCLEOTIDE SEQUENCE [LARGE SCALE GENOMIC DNA]</scope>
    <source>
        <strain evidence="8 9">NRBC 100945</strain>
    </source>
</reference>
<evidence type="ECO:0000259" key="7">
    <source>
        <dbReference type="PROSITE" id="PS51782"/>
    </source>
</evidence>
<evidence type="ECO:0000256" key="1">
    <source>
        <dbReference type="ARBA" id="ARBA00022669"/>
    </source>
</evidence>
<feature type="compositionally biased region" description="Low complexity" evidence="5">
    <location>
        <begin position="95"/>
        <end position="123"/>
    </location>
</feature>
<proteinExistence type="inferred from homology"/>
<feature type="chain" id="PRO_5015653992" description="LysM domain-containing protein" evidence="6">
    <location>
        <begin position="21"/>
        <end position="197"/>
    </location>
</feature>
<dbReference type="Proteomes" id="UP000237481">
    <property type="component" value="Unassembled WGS sequence"/>
</dbReference>
<evidence type="ECO:0000256" key="5">
    <source>
        <dbReference type="SAM" id="MobiDB-lite"/>
    </source>
</evidence>
<evidence type="ECO:0000256" key="6">
    <source>
        <dbReference type="SAM" id="SignalP"/>
    </source>
</evidence>
<dbReference type="InterPro" id="IPR018392">
    <property type="entry name" value="LysM"/>
</dbReference>